<sequence length="330" mass="35560">MNVVGIDVGYSNLKLAFGAADGAMKTMVRPAGAAPADRFGGRFDGRAQDDFLHVNVDGQPFIAGVSPDRAEMWERSLHADYAKTDSYKALFNAGLLLSEMKEIDLLVTGLPVSQAQDASIRTELEKRFSGEHRITAKRTVNVKKVMVVAQPIGGLFDYINQADHGPEEDKITEEHRILVVDPGFYSLDWVLVSHGQIQRQSSGTSVKASSVLLEQAGILIAEEHGSKPSVELLENAMRGGKTSILLAGDRVDLAPYIQKASESLSSVTATAIQKALRVENMSPDVIVLVGGGSGFFQKTIQDAFPRLKVVSPVNPVLANARGFWLLGATS</sequence>
<keyword evidence="4" id="KW-1185">Reference proteome</keyword>
<organism evidence="3 4">
    <name type="scientific">Hydrogenophaga defluvii</name>
    <dbReference type="NCBI Taxonomy" id="249410"/>
    <lineage>
        <taxon>Bacteria</taxon>
        <taxon>Pseudomonadati</taxon>
        <taxon>Pseudomonadota</taxon>
        <taxon>Betaproteobacteria</taxon>
        <taxon>Burkholderiales</taxon>
        <taxon>Comamonadaceae</taxon>
        <taxon>Hydrogenophaga</taxon>
    </lineage>
</organism>
<name>A0ABW2SEZ3_9BURK</name>
<reference evidence="4" key="1">
    <citation type="journal article" date="2019" name="Int. J. Syst. Evol. Microbiol.">
        <title>The Global Catalogue of Microorganisms (GCM) 10K type strain sequencing project: providing services to taxonomists for standard genome sequencing and annotation.</title>
        <authorList>
            <consortium name="The Broad Institute Genomics Platform"/>
            <consortium name="The Broad Institute Genome Sequencing Center for Infectious Disease"/>
            <person name="Wu L."/>
            <person name="Ma J."/>
        </authorList>
    </citation>
    <scope>NUCLEOTIDE SEQUENCE [LARGE SCALE GENOMIC DNA]</scope>
    <source>
        <strain evidence="4">CCUG 53903</strain>
    </source>
</reference>
<evidence type="ECO:0000259" key="2">
    <source>
        <dbReference type="Pfam" id="PF21522"/>
    </source>
</evidence>
<dbReference type="Proteomes" id="UP001596457">
    <property type="component" value="Unassembled WGS sequence"/>
</dbReference>
<accession>A0ABW2SEZ3</accession>
<feature type="domain" description="Actin-like protein N-terminal" evidence="1">
    <location>
        <begin position="5"/>
        <end position="153"/>
    </location>
</feature>
<proteinExistence type="predicted"/>
<dbReference type="SUPFAM" id="SSF53067">
    <property type="entry name" value="Actin-like ATPase domain"/>
    <property type="match status" value="2"/>
</dbReference>
<evidence type="ECO:0000259" key="1">
    <source>
        <dbReference type="Pfam" id="PF17989"/>
    </source>
</evidence>
<evidence type="ECO:0000313" key="3">
    <source>
        <dbReference type="EMBL" id="MFC7462066.1"/>
    </source>
</evidence>
<dbReference type="RefSeq" id="WP_382202767.1">
    <property type="nucleotide sequence ID" value="NZ_JBHTBZ010000051.1"/>
</dbReference>
<dbReference type="Pfam" id="PF17989">
    <property type="entry name" value="ALP_N"/>
    <property type="match status" value="1"/>
</dbReference>
<gene>
    <name evidence="3" type="ORF">ACFQU0_16680</name>
</gene>
<evidence type="ECO:0000313" key="4">
    <source>
        <dbReference type="Proteomes" id="UP001596457"/>
    </source>
</evidence>
<dbReference type="Gene3D" id="3.30.420.40">
    <property type="match status" value="2"/>
</dbReference>
<dbReference type="EMBL" id="JBHTBZ010000051">
    <property type="protein sequence ID" value="MFC7462066.1"/>
    <property type="molecule type" value="Genomic_DNA"/>
</dbReference>
<dbReference type="InterPro" id="IPR049067">
    <property type="entry name" value="MreB-like_C"/>
</dbReference>
<comment type="caution">
    <text evidence="3">The sequence shown here is derived from an EMBL/GenBank/DDBJ whole genome shotgun (WGS) entry which is preliminary data.</text>
</comment>
<protein>
    <submittedName>
        <fullName evidence="3">StbA family protein</fullName>
    </submittedName>
</protein>
<dbReference type="Pfam" id="PF21522">
    <property type="entry name" value="MreB-like_C"/>
    <property type="match status" value="1"/>
</dbReference>
<dbReference type="InterPro" id="IPR043129">
    <property type="entry name" value="ATPase_NBD"/>
</dbReference>
<dbReference type="InterPro" id="IPR040607">
    <property type="entry name" value="ALP_N"/>
</dbReference>
<feature type="domain" description="Actin homologue MreB-like C-terminal" evidence="2">
    <location>
        <begin position="179"/>
        <end position="301"/>
    </location>
</feature>